<proteinExistence type="predicted"/>
<dbReference type="AlphaFoldDB" id="A0A0N7I8U9"/>
<protein>
    <submittedName>
        <fullName evidence="3">Phage tail protein</fullName>
    </submittedName>
    <submittedName>
        <fullName evidence="2">Tail fiber protein</fullName>
    </submittedName>
</protein>
<dbReference type="EMBL" id="CP032341">
    <property type="protein sequence ID" value="QCO12337.1"/>
    <property type="molecule type" value="Genomic_DNA"/>
</dbReference>
<evidence type="ECO:0000313" key="6">
    <source>
        <dbReference type="Proteomes" id="UP001277471"/>
    </source>
</evidence>
<dbReference type="InterPro" id="IPR037053">
    <property type="entry name" value="Phage_tail_collar_dom_sf"/>
</dbReference>
<gene>
    <name evidence="3" type="ORF">D3868_22080</name>
    <name evidence="4" type="ORF">D3868_25345</name>
    <name evidence="2" type="ORF">SIM66_31310</name>
</gene>
<organism evidence="3 5">
    <name type="scientific">Azospirillum brasilense</name>
    <dbReference type="NCBI Taxonomy" id="192"/>
    <lineage>
        <taxon>Bacteria</taxon>
        <taxon>Pseudomonadati</taxon>
        <taxon>Pseudomonadota</taxon>
        <taxon>Alphaproteobacteria</taxon>
        <taxon>Rhodospirillales</taxon>
        <taxon>Azospirillaceae</taxon>
        <taxon>Azospirillum</taxon>
    </lineage>
</organism>
<reference evidence="3 5" key="1">
    <citation type="submission" date="2018-09" db="EMBL/GenBank/DDBJ databases">
        <title>Whole genome based analysis of evolution and adaptive divergence in Indian and Brazilian strains of Azospirillum brasilense.</title>
        <authorList>
            <person name="Singh C."/>
            <person name="Tripathi A.K."/>
        </authorList>
    </citation>
    <scope>NUCLEOTIDE SEQUENCE [LARGE SCALE GENOMIC DNA]</scope>
    <source>
        <strain evidence="3 5">MTCC4038</strain>
        <plasmid evidence="3 5">p2</plasmid>
    </source>
</reference>
<keyword evidence="3" id="KW-0614">Plasmid</keyword>
<dbReference type="EMBL" id="CP032341">
    <property type="protein sequence ID" value="QCO11777.1"/>
    <property type="molecule type" value="Genomic_DNA"/>
</dbReference>
<dbReference type="InterPro" id="IPR011083">
    <property type="entry name" value="Phage_tail_collar_dom"/>
</dbReference>
<dbReference type="Proteomes" id="UP001277471">
    <property type="component" value="Unassembled WGS sequence"/>
</dbReference>
<keyword evidence="6" id="KW-1185">Reference proteome</keyword>
<evidence type="ECO:0000259" key="1">
    <source>
        <dbReference type="Pfam" id="PF07484"/>
    </source>
</evidence>
<dbReference type="KEGG" id="abf:AMK58_22595"/>
<name>A0A0N7I8U9_AZOBR</name>
<evidence type="ECO:0000313" key="4">
    <source>
        <dbReference type="EMBL" id="QCO12337.1"/>
    </source>
</evidence>
<accession>A0A0N7I8U9</accession>
<dbReference type="Pfam" id="PF07484">
    <property type="entry name" value="Collar"/>
    <property type="match status" value="1"/>
</dbReference>
<evidence type="ECO:0000313" key="2">
    <source>
        <dbReference type="EMBL" id="MDX5955662.1"/>
    </source>
</evidence>
<dbReference type="SUPFAM" id="SSF88874">
    <property type="entry name" value="Receptor-binding domain of short tail fibre protein gp12"/>
    <property type="match status" value="1"/>
</dbReference>
<dbReference type="Gene3D" id="3.90.1340.10">
    <property type="entry name" value="Phage tail collar domain"/>
    <property type="match status" value="1"/>
</dbReference>
<feature type="domain" description="Phage tail collar" evidence="1">
    <location>
        <begin position="6"/>
        <end position="62"/>
    </location>
</feature>
<dbReference type="Proteomes" id="UP000298774">
    <property type="component" value="Plasmid p2"/>
</dbReference>
<evidence type="ECO:0000313" key="3">
    <source>
        <dbReference type="EMBL" id="QCO11777.1"/>
    </source>
</evidence>
<reference evidence="2 6" key="2">
    <citation type="submission" date="2023-11" db="EMBL/GenBank/DDBJ databases">
        <title>MicrobeMod: A computational toolkit for identifying prokaryotic methylation and restriction-modification with nanopore sequencing.</title>
        <authorList>
            <person name="Crits-Christoph A."/>
            <person name="Kang S.C."/>
            <person name="Lee H."/>
            <person name="Ostrov N."/>
        </authorList>
    </citation>
    <scope>NUCLEOTIDE SEQUENCE [LARGE SCALE GENOMIC DNA]</scope>
    <source>
        <strain evidence="2 6">ATCC 29145</strain>
    </source>
</reference>
<dbReference type="EMBL" id="JAWXYC010000005">
    <property type="protein sequence ID" value="MDX5955662.1"/>
    <property type="molecule type" value="Genomic_DNA"/>
</dbReference>
<dbReference type="GeneID" id="56448989"/>
<geneLocation type="plasmid" evidence="3 5">
    <name>p2</name>
</geneLocation>
<evidence type="ECO:0000313" key="5">
    <source>
        <dbReference type="Proteomes" id="UP000298774"/>
    </source>
</evidence>
<dbReference type="RefSeq" id="WP_035680479.1">
    <property type="nucleotide sequence ID" value="NZ_CP012916.1"/>
</dbReference>
<sequence length="228" mass="23177">MDFYIGSVFPFAGNFAPVNTQQCLGQAVNSAQFQALWAITAGAFGTAKDNSTFNLPDLRGRVMVGPGTSPYTSTTLINGYAGGTQYTTIIGNNLPMHTHGAAFQGGSAGGTVPFNATVTVPLNPAVGTSNIPSAIPAVLGGQFIDPSTDVVLDGPYIPASSLPTPPTGSSLTGVLSPQGTVSGGPTGATVEVSPGGGVVSTPVALNNLQPYQSLLFFIFMLGYFPSRD</sequence>